<evidence type="ECO:0000313" key="2">
    <source>
        <dbReference type="Proteomes" id="UP001497482"/>
    </source>
</evidence>
<protein>
    <submittedName>
        <fullName evidence="1">Uncharacterized protein</fullName>
    </submittedName>
</protein>
<dbReference type="AlphaFoldDB" id="A0AAV2LXM8"/>
<name>A0AAV2LXM8_KNICA</name>
<sequence>MQTLYHLRSASSVAMYPLRERTPPRQESTRRSEEPWTAAAWRWILGGRAPAQRVSSCRSVSLVLAAVHAVLVLKRARGFL</sequence>
<gene>
    <name evidence="1" type="ORF">KC01_LOCUS33101</name>
</gene>
<accession>A0AAV2LXM8</accession>
<organism evidence="1 2">
    <name type="scientific">Knipowitschia caucasica</name>
    <name type="common">Caucasian dwarf goby</name>
    <name type="synonym">Pomatoschistus caucasicus</name>
    <dbReference type="NCBI Taxonomy" id="637954"/>
    <lineage>
        <taxon>Eukaryota</taxon>
        <taxon>Metazoa</taxon>
        <taxon>Chordata</taxon>
        <taxon>Craniata</taxon>
        <taxon>Vertebrata</taxon>
        <taxon>Euteleostomi</taxon>
        <taxon>Actinopterygii</taxon>
        <taxon>Neopterygii</taxon>
        <taxon>Teleostei</taxon>
        <taxon>Neoteleostei</taxon>
        <taxon>Acanthomorphata</taxon>
        <taxon>Gobiaria</taxon>
        <taxon>Gobiiformes</taxon>
        <taxon>Gobioidei</taxon>
        <taxon>Gobiidae</taxon>
        <taxon>Gobiinae</taxon>
        <taxon>Knipowitschia</taxon>
    </lineage>
</organism>
<dbReference type="Proteomes" id="UP001497482">
    <property type="component" value="Chromosome 5"/>
</dbReference>
<dbReference type="EMBL" id="OZ035827">
    <property type="protein sequence ID" value="CAL1605789.1"/>
    <property type="molecule type" value="Genomic_DNA"/>
</dbReference>
<keyword evidence="2" id="KW-1185">Reference proteome</keyword>
<reference evidence="1 2" key="1">
    <citation type="submission" date="2024-04" db="EMBL/GenBank/DDBJ databases">
        <authorList>
            <person name="Waldvogel A.-M."/>
            <person name="Schoenle A."/>
        </authorList>
    </citation>
    <scope>NUCLEOTIDE SEQUENCE [LARGE SCALE GENOMIC DNA]</scope>
</reference>
<evidence type="ECO:0000313" key="1">
    <source>
        <dbReference type="EMBL" id="CAL1605789.1"/>
    </source>
</evidence>
<proteinExistence type="predicted"/>